<organism evidence="9 10">
    <name type="scientific">Ructibacterium gallinarum</name>
    <dbReference type="NCBI Taxonomy" id="2779355"/>
    <lineage>
        <taxon>Bacteria</taxon>
        <taxon>Bacillati</taxon>
        <taxon>Bacillota</taxon>
        <taxon>Clostridia</taxon>
        <taxon>Eubacteriales</taxon>
        <taxon>Oscillospiraceae</taxon>
        <taxon>Ructibacterium</taxon>
    </lineage>
</organism>
<dbReference type="Gene3D" id="3.20.20.220">
    <property type="match status" value="1"/>
</dbReference>
<dbReference type="GO" id="GO:0071949">
    <property type="term" value="F:FAD binding"/>
    <property type="evidence" value="ECO:0007669"/>
    <property type="project" value="TreeGrafter"/>
</dbReference>
<dbReference type="InterPro" id="IPR029041">
    <property type="entry name" value="FAD-linked_oxidoreductase-like"/>
</dbReference>
<gene>
    <name evidence="9" type="ORF">INF28_01470</name>
</gene>
<protein>
    <recommendedName>
        <fullName evidence="8">Methylenetetrahydrofolate reductase</fullName>
    </recommendedName>
</protein>
<evidence type="ECO:0000256" key="6">
    <source>
        <dbReference type="ARBA" id="ARBA00023002"/>
    </source>
</evidence>
<dbReference type="RefSeq" id="WP_226391702.1">
    <property type="nucleotide sequence ID" value="NZ_JADCKB010000002.1"/>
</dbReference>
<keyword evidence="4 8" id="KW-0285">Flavoprotein</keyword>
<keyword evidence="6 8" id="KW-0560">Oxidoreductase</keyword>
<evidence type="ECO:0000256" key="7">
    <source>
        <dbReference type="ARBA" id="ARBA00048628"/>
    </source>
</evidence>
<dbReference type="GO" id="GO:0005829">
    <property type="term" value="C:cytosol"/>
    <property type="evidence" value="ECO:0007669"/>
    <property type="project" value="TreeGrafter"/>
</dbReference>
<comment type="similarity">
    <text evidence="3 8">Belongs to the methylenetetrahydrofolate reductase family.</text>
</comment>
<dbReference type="GO" id="GO:0035999">
    <property type="term" value="P:tetrahydrofolate interconversion"/>
    <property type="evidence" value="ECO:0007669"/>
    <property type="project" value="TreeGrafter"/>
</dbReference>
<name>A0A9D5M404_9FIRM</name>
<dbReference type="PANTHER" id="PTHR45754">
    <property type="entry name" value="METHYLENETETRAHYDROFOLATE REDUCTASE"/>
    <property type="match status" value="1"/>
</dbReference>
<dbReference type="EMBL" id="JADCKB010000002">
    <property type="protein sequence ID" value="MBE5039139.1"/>
    <property type="molecule type" value="Genomic_DNA"/>
</dbReference>
<comment type="cofactor">
    <cofactor evidence="1 8">
        <name>FAD</name>
        <dbReference type="ChEBI" id="CHEBI:57692"/>
    </cofactor>
</comment>
<evidence type="ECO:0000313" key="10">
    <source>
        <dbReference type="Proteomes" id="UP000806542"/>
    </source>
</evidence>
<accession>A0A9D5M404</accession>
<dbReference type="GO" id="GO:0106312">
    <property type="term" value="F:methylenetetrahydrofolate reductase (NADH) activity"/>
    <property type="evidence" value="ECO:0007669"/>
    <property type="project" value="UniProtKB-EC"/>
</dbReference>
<evidence type="ECO:0000256" key="1">
    <source>
        <dbReference type="ARBA" id="ARBA00001974"/>
    </source>
</evidence>
<dbReference type="PANTHER" id="PTHR45754:SF3">
    <property type="entry name" value="METHYLENETETRAHYDROFOLATE REDUCTASE (NADPH)"/>
    <property type="match status" value="1"/>
</dbReference>
<comment type="catalytic activity">
    <reaction evidence="7">
        <text>(6S)-5-methyl-5,6,7,8-tetrahydrofolate + NAD(+) = (6R)-5,10-methylene-5,6,7,8-tetrahydrofolate + NADH + H(+)</text>
        <dbReference type="Rhea" id="RHEA:19821"/>
        <dbReference type="ChEBI" id="CHEBI:15378"/>
        <dbReference type="ChEBI" id="CHEBI:15636"/>
        <dbReference type="ChEBI" id="CHEBI:18608"/>
        <dbReference type="ChEBI" id="CHEBI:57540"/>
        <dbReference type="ChEBI" id="CHEBI:57945"/>
        <dbReference type="EC" id="1.5.1.54"/>
    </reaction>
    <physiologicalReaction direction="right-to-left" evidence="7">
        <dbReference type="Rhea" id="RHEA:19823"/>
    </physiologicalReaction>
</comment>
<comment type="caution">
    <text evidence="9">The sequence shown here is derived from an EMBL/GenBank/DDBJ whole genome shotgun (WGS) entry which is preliminary data.</text>
</comment>
<evidence type="ECO:0000313" key="9">
    <source>
        <dbReference type="EMBL" id="MBE5039139.1"/>
    </source>
</evidence>
<keyword evidence="10" id="KW-1185">Reference proteome</keyword>
<dbReference type="InterPro" id="IPR003171">
    <property type="entry name" value="Mehydrof_redctse-like"/>
</dbReference>
<reference evidence="9" key="1">
    <citation type="submission" date="2020-10" db="EMBL/GenBank/DDBJ databases">
        <title>ChiBAC.</title>
        <authorList>
            <person name="Zenner C."/>
            <person name="Hitch T.C.A."/>
            <person name="Clavel T."/>
        </authorList>
    </citation>
    <scope>NUCLEOTIDE SEQUENCE</scope>
    <source>
        <strain evidence="9">DSM 107454</strain>
    </source>
</reference>
<dbReference type="AlphaFoldDB" id="A0A9D5M404"/>
<dbReference type="GO" id="GO:0009086">
    <property type="term" value="P:methionine biosynthetic process"/>
    <property type="evidence" value="ECO:0007669"/>
    <property type="project" value="TreeGrafter"/>
</dbReference>
<evidence type="ECO:0000256" key="8">
    <source>
        <dbReference type="RuleBase" id="RU003862"/>
    </source>
</evidence>
<proteinExistence type="inferred from homology"/>
<keyword evidence="5 8" id="KW-0274">FAD</keyword>
<evidence type="ECO:0000256" key="4">
    <source>
        <dbReference type="ARBA" id="ARBA00022630"/>
    </source>
</evidence>
<dbReference type="Proteomes" id="UP000806542">
    <property type="component" value="Unassembled WGS sequence"/>
</dbReference>
<evidence type="ECO:0000256" key="2">
    <source>
        <dbReference type="ARBA" id="ARBA00004777"/>
    </source>
</evidence>
<dbReference type="Pfam" id="PF02219">
    <property type="entry name" value="MTHFR"/>
    <property type="match status" value="1"/>
</dbReference>
<dbReference type="SUPFAM" id="SSF51730">
    <property type="entry name" value="FAD-linked oxidoreductase"/>
    <property type="match status" value="1"/>
</dbReference>
<comment type="pathway">
    <text evidence="2 8">One-carbon metabolism; tetrahydrofolate interconversion.</text>
</comment>
<evidence type="ECO:0000256" key="3">
    <source>
        <dbReference type="ARBA" id="ARBA00006743"/>
    </source>
</evidence>
<evidence type="ECO:0000256" key="5">
    <source>
        <dbReference type="ARBA" id="ARBA00022827"/>
    </source>
</evidence>
<sequence>MKISKLLHDKEVTVSCELFPPKQGTELEKAKTVVRDMAALKPDFMSVTYGAGGTNSLFAAEIADEIQNGNGVTALAHLTCIAAERPQVLETLGRLRQMGIENILALRGDLPAAEGISLSSCYHHASDLMKEIRDFGGFCIGGACYPECHPESKSFDEDLDSLKRKEESGCDFLTTQMFFDNDILYNFLYRLLRAEIRIPVIAGIMPVTNAKQIRRITTLSGTLLPRRFRMIVDRFADDPASMKEAGIAYATEQIIDLLANGVNHVHIYTMNRPDIAGSILKNLSCIIGKS</sequence>
<dbReference type="CDD" id="cd00537">
    <property type="entry name" value="MTHFR"/>
    <property type="match status" value="1"/>
</dbReference>